<protein>
    <recommendedName>
        <fullName evidence="4">GS catalytic domain-containing protein</fullName>
    </recommendedName>
</protein>
<dbReference type="InterPro" id="IPR008146">
    <property type="entry name" value="Gln_synth_cat_dom"/>
</dbReference>
<dbReference type="Proteomes" id="UP000054937">
    <property type="component" value="Unassembled WGS sequence"/>
</dbReference>
<dbReference type="PROSITE" id="PS51987">
    <property type="entry name" value="GS_CATALYTIC"/>
    <property type="match status" value="1"/>
</dbReference>
<dbReference type="AlphaFoldDB" id="A0A0V0QR33"/>
<dbReference type="OMA" id="VCMAKPL"/>
<dbReference type="Pfam" id="PF00120">
    <property type="entry name" value="Gln-synt_C"/>
    <property type="match status" value="1"/>
</dbReference>
<accession>A0A0V0QR33</accession>
<dbReference type="OrthoDB" id="77835at2759"/>
<evidence type="ECO:0000256" key="1">
    <source>
        <dbReference type="ARBA" id="ARBA00022598"/>
    </source>
</evidence>
<evidence type="ECO:0000256" key="3">
    <source>
        <dbReference type="RuleBase" id="RU000384"/>
    </source>
</evidence>
<evidence type="ECO:0000313" key="6">
    <source>
        <dbReference type="Proteomes" id="UP000054937"/>
    </source>
</evidence>
<dbReference type="PANTHER" id="PTHR43785:SF2">
    <property type="entry name" value="TYPE-1 GLUTAMINE SYNTHETASE 1"/>
    <property type="match status" value="1"/>
</dbReference>
<name>A0A0V0QR33_PSEPJ</name>
<dbReference type="SMART" id="SM01230">
    <property type="entry name" value="Gln-synt_C"/>
    <property type="match status" value="1"/>
</dbReference>
<dbReference type="InParanoid" id="A0A0V0QR33"/>
<keyword evidence="1" id="KW-0436">Ligase</keyword>
<dbReference type="FunCoup" id="A0A0V0QR33">
    <property type="interactions" value="30"/>
</dbReference>
<dbReference type="Gene3D" id="3.30.590.10">
    <property type="entry name" value="Glutamine synthetase/guanido kinase, catalytic domain"/>
    <property type="match status" value="1"/>
</dbReference>
<comment type="similarity">
    <text evidence="2 3">Belongs to the glutamine synthetase family.</text>
</comment>
<evidence type="ECO:0000256" key="2">
    <source>
        <dbReference type="PROSITE-ProRule" id="PRU01331"/>
    </source>
</evidence>
<gene>
    <name evidence="5" type="ORF">PPERSA_11807</name>
</gene>
<keyword evidence="6" id="KW-1185">Reference proteome</keyword>
<organism evidence="5 6">
    <name type="scientific">Pseudocohnilembus persalinus</name>
    <name type="common">Ciliate</name>
    <dbReference type="NCBI Taxonomy" id="266149"/>
    <lineage>
        <taxon>Eukaryota</taxon>
        <taxon>Sar</taxon>
        <taxon>Alveolata</taxon>
        <taxon>Ciliophora</taxon>
        <taxon>Intramacronucleata</taxon>
        <taxon>Oligohymenophorea</taxon>
        <taxon>Scuticociliatia</taxon>
        <taxon>Philasterida</taxon>
        <taxon>Pseudocohnilembidae</taxon>
        <taxon>Pseudocohnilembus</taxon>
    </lineage>
</organism>
<dbReference type="SUPFAM" id="SSF55931">
    <property type="entry name" value="Glutamine synthetase/guanido kinase"/>
    <property type="match status" value="1"/>
</dbReference>
<reference evidence="5 6" key="1">
    <citation type="journal article" date="2015" name="Sci. Rep.">
        <title>Genome of the facultative scuticociliatosis pathogen Pseudocohnilembus persalinus provides insight into its virulence through horizontal gene transfer.</title>
        <authorList>
            <person name="Xiong J."/>
            <person name="Wang G."/>
            <person name="Cheng J."/>
            <person name="Tian M."/>
            <person name="Pan X."/>
            <person name="Warren A."/>
            <person name="Jiang C."/>
            <person name="Yuan D."/>
            <person name="Miao W."/>
        </authorList>
    </citation>
    <scope>NUCLEOTIDE SEQUENCE [LARGE SCALE GENOMIC DNA]</scope>
    <source>
        <strain evidence="5">36N120E</strain>
    </source>
</reference>
<evidence type="ECO:0000313" key="5">
    <source>
        <dbReference type="EMBL" id="KRX04751.1"/>
    </source>
</evidence>
<feature type="domain" description="GS catalytic" evidence="4">
    <location>
        <begin position="118"/>
        <end position="442"/>
    </location>
</feature>
<sequence length="442" mass="50076">MQKDKPRLKYLRQTICDLSGIRRTKGIRLKEGIKDVHQREDKQFLEEKVSPYSLDMHSLCYPAYGDEAHESILNLIGTEVFTVPDFNSLREYAFVDEETMGVMCFIKNQDGSDSKFCPRTCLQKVINQYQELGFNIKAGFENEFFLLNEDLSGVDKTCYSSNIALDKSAKFLKESMEMLEKMDIDTWVYHSEQGTGQLEISANYRDVMGACDDILYMKECLQAVANKHKKIATFLPKVFADQAGSGCHVHMSIWDQTDQNLFINSENPSQISQIGLNFIAGIHKHLQGLTAIVNPTNISYKRMKSAQLAGYQCWGYSNKDASIRVPQSYKKACTNVEVKIIDHCANPYLALACILAAGLEGIKGGLQPPQPVCIDPSQVLGLRALPFGVEESVKEMQKDAKFFKEVLGEELFNIFVNVRLMENEKMEGFGLEEQVKLLCEYY</sequence>
<dbReference type="PANTHER" id="PTHR43785">
    <property type="entry name" value="GAMMA-GLUTAMYLPUTRESCINE SYNTHETASE"/>
    <property type="match status" value="1"/>
</dbReference>
<dbReference type="GO" id="GO:0004356">
    <property type="term" value="F:glutamine synthetase activity"/>
    <property type="evidence" value="ECO:0007669"/>
    <property type="project" value="InterPro"/>
</dbReference>
<evidence type="ECO:0000259" key="4">
    <source>
        <dbReference type="PROSITE" id="PS51987"/>
    </source>
</evidence>
<dbReference type="InterPro" id="IPR014746">
    <property type="entry name" value="Gln_synth/guanido_kin_cat_dom"/>
</dbReference>
<proteinExistence type="inferred from homology"/>
<comment type="caution">
    <text evidence="5">The sequence shown here is derived from an EMBL/GenBank/DDBJ whole genome shotgun (WGS) entry which is preliminary data.</text>
</comment>
<dbReference type="EMBL" id="LDAU01000111">
    <property type="protein sequence ID" value="KRX04751.1"/>
    <property type="molecule type" value="Genomic_DNA"/>
</dbReference>